<organism evidence="1 2">
    <name type="scientific">Salibacter halophilus</name>
    <dbReference type="NCBI Taxonomy" id="1803916"/>
    <lineage>
        <taxon>Bacteria</taxon>
        <taxon>Pseudomonadati</taxon>
        <taxon>Bacteroidota</taxon>
        <taxon>Flavobacteriia</taxon>
        <taxon>Flavobacteriales</taxon>
        <taxon>Salibacteraceae</taxon>
        <taxon>Salibacter</taxon>
    </lineage>
</organism>
<comment type="caution">
    <text evidence="1">The sequence shown here is derived from an EMBL/GenBank/DDBJ whole genome shotgun (WGS) entry which is preliminary data.</text>
</comment>
<accession>A0A6N6M3C5</accession>
<sequence length="203" mass="22974">MFTMVMVGIDLGSQLAGTTAIAFLNGDEVIIRQSNKGKSADDFVQNQLKELPVGSLIGIDAPLSLPEVYSKEALDLTEEPDFHYRECDKEVKAMSPMFLGGLTARAMKLSHHLQQEGLKIFEVYPKMVFQNSIQNRGGYKKKWNRELALNWVKELEDKFGFHLQSDLENWHQFDAILALTATLKIYRGDAQKVGDENEGVIYF</sequence>
<evidence type="ECO:0000313" key="2">
    <source>
        <dbReference type="Proteomes" id="UP000435357"/>
    </source>
</evidence>
<protein>
    <submittedName>
        <fullName evidence="1">DUF429 domain-containing protein</fullName>
    </submittedName>
</protein>
<gene>
    <name evidence="1" type="ORF">F3059_08735</name>
</gene>
<evidence type="ECO:0000313" key="1">
    <source>
        <dbReference type="EMBL" id="KAB1063645.1"/>
    </source>
</evidence>
<reference evidence="1 2" key="1">
    <citation type="submission" date="2019-09" db="EMBL/GenBank/DDBJ databases">
        <title>Genomes of Cryomorphaceae.</title>
        <authorList>
            <person name="Bowman J.P."/>
        </authorList>
    </citation>
    <scope>NUCLEOTIDE SEQUENCE [LARGE SCALE GENOMIC DNA]</scope>
    <source>
        <strain evidence="1 2">KCTC 52047</strain>
    </source>
</reference>
<keyword evidence="2" id="KW-1185">Reference proteome</keyword>
<dbReference type="EMBL" id="WACR01000007">
    <property type="protein sequence ID" value="KAB1063645.1"/>
    <property type="molecule type" value="Genomic_DNA"/>
</dbReference>
<dbReference type="Proteomes" id="UP000435357">
    <property type="component" value="Unassembled WGS sequence"/>
</dbReference>
<proteinExistence type="predicted"/>
<dbReference type="AlphaFoldDB" id="A0A6N6M3C5"/>
<name>A0A6N6M3C5_9FLAO</name>